<dbReference type="EC" id="3.1.3.-" evidence="16"/>
<evidence type="ECO:0000256" key="11">
    <source>
        <dbReference type="ARBA" id="ARBA00022842"/>
    </source>
</evidence>
<feature type="binding site" evidence="19">
    <location>
        <position position="97"/>
    </location>
    <ligand>
        <name>Zn(2+)</name>
        <dbReference type="ChEBI" id="CHEBI:29105"/>
    </ligand>
</feature>
<evidence type="ECO:0000313" key="21">
    <source>
        <dbReference type="Proteomes" id="UP000626795"/>
    </source>
</evidence>
<evidence type="ECO:0000256" key="8">
    <source>
        <dbReference type="ARBA" id="ARBA00022723"/>
    </source>
</evidence>
<dbReference type="NCBIfam" id="TIGR01662">
    <property type="entry name" value="HAD-SF-IIIA"/>
    <property type="match status" value="1"/>
</dbReference>
<evidence type="ECO:0000256" key="6">
    <source>
        <dbReference type="ARBA" id="ARBA00011245"/>
    </source>
</evidence>
<evidence type="ECO:0000256" key="19">
    <source>
        <dbReference type="PIRSR" id="PIRSR004682-4"/>
    </source>
</evidence>
<feature type="binding site" evidence="19">
    <location>
        <position position="7"/>
    </location>
    <ligand>
        <name>Mg(2+)</name>
        <dbReference type="ChEBI" id="CHEBI:18420"/>
    </ligand>
</feature>
<keyword evidence="12 16" id="KW-0119">Carbohydrate metabolism</keyword>
<evidence type="ECO:0000256" key="10">
    <source>
        <dbReference type="ARBA" id="ARBA00022833"/>
    </source>
</evidence>
<protein>
    <recommendedName>
        <fullName evidence="16">D,D-heptose 1,7-bisphosphate phosphatase</fullName>
        <ecNumber evidence="16">3.1.3.-</ecNumber>
    </recommendedName>
</protein>
<comment type="subcellular location">
    <subcellularLocation>
        <location evidence="4 16">Cytoplasm</location>
    </subcellularLocation>
</comment>
<comment type="pathway">
    <text evidence="5">Nucleotide-sugar biosynthesis; ADP-L-glycero-beta-D-manno-heptose biosynthesis; ADP-L-glycero-beta-D-manno-heptose from D-glycero-beta-D-manno-heptose 7-phosphate: step 2/4.</text>
</comment>
<sequence length="192" mass="21305">MKLIILDRDGVINQDRDDFVKSVDEWIPIEGSMDAIAFLTQAGYTIAVATNQSGIGRKYFTVQDLTEMHAKMHRLAVQAGGTIDGIWFCPHTAVDNCECRKPKPGMILDIIERFKADAAETWLVGDSLRDLQAIDAAGGKSALVLTGKGKKTLAQHEQDLPEHTQIFDNLLAFSQYIMRENTQIEETAQAIL</sequence>
<feature type="site" description="Stabilizes the phosphoryl group" evidence="18">
    <location>
        <position position="101"/>
    </location>
</feature>
<dbReference type="Gene3D" id="3.40.50.1000">
    <property type="entry name" value="HAD superfamily/HAD-like"/>
    <property type="match status" value="1"/>
</dbReference>
<dbReference type="GO" id="GO:0005737">
    <property type="term" value="C:cytoplasm"/>
    <property type="evidence" value="ECO:0007669"/>
    <property type="project" value="UniProtKB-SubCell"/>
</dbReference>
<feature type="binding site" evidence="19">
    <location>
        <position position="91"/>
    </location>
    <ligand>
        <name>Zn(2+)</name>
        <dbReference type="ChEBI" id="CHEBI:29105"/>
    </ligand>
</feature>
<evidence type="ECO:0000256" key="12">
    <source>
        <dbReference type="ARBA" id="ARBA00023277"/>
    </source>
</evidence>
<evidence type="ECO:0000256" key="17">
    <source>
        <dbReference type="PIRSR" id="PIRSR004682-1"/>
    </source>
</evidence>
<feature type="active site" description="Proton donor" evidence="17">
    <location>
        <position position="9"/>
    </location>
</feature>
<dbReference type="InterPro" id="IPR023214">
    <property type="entry name" value="HAD_sf"/>
</dbReference>
<dbReference type="CDD" id="cd07503">
    <property type="entry name" value="HAD_HisB-N"/>
    <property type="match status" value="1"/>
</dbReference>
<dbReference type="InterPro" id="IPR006549">
    <property type="entry name" value="HAD-SF_hydro_IIIA"/>
</dbReference>
<comment type="similarity">
    <text evidence="15 16">Belongs to the gmhB family.</text>
</comment>
<keyword evidence="7 16" id="KW-0963">Cytoplasm</keyword>
<keyword evidence="8 19" id="KW-0479">Metal-binding</keyword>
<dbReference type="GO" id="GO:0005975">
    <property type="term" value="P:carbohydrate metabolic process"/>
    <property type="evidence" value="ECO:0007669"/>
    <property type="project" value="InterPro"/>
</dbReference>
<comment type="cofactor">
    <cofactor evidence="2 19">
        <name>Mg(2+)</name>
        <dbReference type="ChEBI" id="CHEBI:18420"/>
    </cofactor>
</comment>
<dbReference type="AlphaFoldDB" id="A0A9X9R0F3"/>
<dbReference type="Proteomes" id="UP000626795">
    <property type="component" value="Unassembled WGS sequence"/>
</dbReference>
<evidence type="ECO:0000256" key="3">
    <source>
        <dbReference type="ARBA" id="ARBA00001947"/>
    </source>
</evidence>
<dbReference type="PIRSF" id="PIRSF004682">
    <property type="entry name" value="GmhB"/>
    <property type="match status" value="1"/>
</dbReference>
<feature type="binding site" evidence="19">
    <location>
        <position position="89"/>
    </location>
    <ligand>
        <name>Zn(2+)</name>
        <dbReference type="ChEBI" id="CHEBI:29105"/>
    </ligand>
</feature>
<keyword evidence="10 19" id="KW-0862">Zinc</keyword>
<dbReference type="GO" id="GO:0046872">
    <property type="term" value="F:metal ion binding"/>
    <property type="evidence" value="ECO:0007669"/>
    <property type="project" value="UniProtKB-KW"/>
</dbReference>
<comment type="pathway">
    <text evidence="14">Bacterial outer membrane biogenesis; LOS core biosynthesis.</text>
</comment>
<evidence type="ECO:0000256" key="1">
    <source>
        <dbReference type="ARBA" id="ARBA00001226"/>
    </source>
</evidence>
<dbReference type="NCBIfam" id="TIGR01656">
    <property type="entry name" value="Histidinol-ppas"/>
    <property type="match status" value="1"/>
</dbReference>
<dbReference type="InterPro" id="IPR036412">
    <property type="entry name" value="HAD-like_sf"/>
</dbReference>
<dbReference type="PANTHER" id="PTHR42891">
    <property type="entry name" value="D-GLYCERO-BETA-D-MANNO-HEPTOSE-1,7-BISPHOSPHATE 7-PHOSPHATASE"/>
    <property type="match status" value="1"/>
</dbReference>
<dbReference type="GO" id="GO:0034200">
    <property type="term" value="F:D-glycero-beta-D-manno-heptose 1,7-bisphosphate 7-phosphatase activity"/>
    <property type="evidence" value="ECO:0007669"/>
    <property type="project" value="UniProtKB-EC"/>
</dbReference>
<comment type="caution">
    <text evidence="20">The sequence shown here is derived from an EMBL/GenBank/DDBJ whole genome shotgun (WGS) entry which is preliminary data.</text>
</comment>
<dbReference type="InterPro" id="IPR006543">
    <property type="entry name" value="Histidinol-phos"/>
</dbReference>
<organism evidence="20 21">
    <name type="scientific">Neisseria subflava</name>
    <dbReference type="NCBI Taxonomy" id="28449"/>
    <lineage>
        <taxon>Bacteria</taxon>
        <taxon>Pseudomonadati</taxon>
        <taxon>Pseudomonadota</taxon>
        <taxon>Betaproteobacteria</taxon>
        <taxon>Neisseriales</taxon>
        <taxon>Neisseriaceae</taxon>
        <taxon>Neisseria</taxon>
    </lineage>
</organism>
<evidence type="ECO:0000256" key="16">
    <source>
        <dbReference type="PIRNR" id="PIRNR004682"/>
    </source>
</evidence>
<evidence type="ECO:0000256" key="13">
    <source>
        <dbReference type="ARBA" id="ARBA00057015"/>
    </source>
</evidence>
<evidence type="ECO:0000256" key="18">
    <source>
        <dbReference type="PIRSR" id="PIRSR004682-3"/>
    </source>
</evidence>
<feature type="binding site" evidence="19">
    <location>
        <position position="126"/>
    </location>
    <ligand>
        <name>Mg(2+)</name>
        <dbReference type="ChEBI" id="CHEBI:18420"/>
    </ligand>
</feature>
<feature type="active site" description="Nucleophile" evidence="17">
    <location>
        <position position="7"/>
    </location>
</feature>
<comment type="subunit">
    <text evidence="6">Monomer.</text>
</comment>
<feature type="binding site" evidence="19">
    <location>
        <position position="9"/>
    </location>
    <ligand>
        <name>Mg(2+)</name>
        <dbReference type="ChEBI" id="CHEBI:18420"/>
    </ligand>
</feature>
<gene>
    <name evidence="20" type="ORF">ONOEEDHL_01097</name>
</gene>
<evidence type="ECO:0000256" key="14">
    <source>
        <dbReference type="ARBA" id="ARBA00060705"/>
    </source>
</evidence>
<comment type="cofactor">
    <cofactor evidence="3 19">
        <name>Zn(2+)</name>
        <dbReference type="ChEBI" id="CHEBI:29105"/>
    </cofactor>
</comment>
<evidence type="ECO:0000313" key="20">
    <source>
        <dbReference type="EMBL" id="VTY09828.1"/>
    </source>
</evidence>
<comment type="catalytic activity">
    <reaction evidence="1">
        <text>D-glycero-beta-D-manno-heptose 1,7-bisphosphate + H2O = D-glycero-beta-D-manno-heptose 1-phosphate + phosphate</text>
        <dbReference type="Rhea" id="RHEA:28518"/>
        <dbReference type="ChEBI" id="CHEBI:15377"/>
        <dbReference type="ChEBI" id="CHEBI:43474"/>
        <dbReference type="ChEBI" id="CHEBI:60208"/>
        <dbReference type="ChEBI" id="CHEBI:61593"/>
        <dbReference type="EC" id="3.1.3.82"/>
    </reaction>
</comment>
<name>A0A9X9R0F3_NEISU</name>
<proteinExistence type="inferred from homology"/>
<evidence type="ECO:0000256" key="9">
    <source>
        <dbReference type="ARBA" id="ARBA00022801"/>
    </source>
</evidence>
<keyword evidence="11 19" id="KW-0460">Magnesium</keyword>
<dbReference type="Pfam" id="PF13242">
    <property type="entry name" value="Hydrolase_like"/>
    <property type="match status" value="1"/>
</dbReference>
<keyword evidence="9 16" id="KW-0378">Hydrolase</keyword>
<evidence type="ECO:0000256" key="7">
    <source>
        <dbReference type="ARBA" id="ARBA00022490"/>
    </source>
</evidence>
<evidence type="ECO:0000256" key="4">
    <source>
        <dbReference type="ARBA" id="ARBA00004496"/>
    </source>
</evidence>
<feature type="site" description="Stabilizes the phosphoryl group" evidence="18">
    <location>
        <position position="50"/>
    </location>
</feature>
<dbReference type="FunFam" id="3.40.50.1000:FF:000168">
    <property type="entry name" value="D,D-heptose 1,7-bisphosphate phosphatase"/>
    <property type="match status" value="1"/>
</dbReference>
<accession>A0A9X9R0F3</accession>
<evidence type="ECO:0000256" key="5">
    <source>
        <dbReference type="ARBA" id="ARBA00004708"/>
    </source>
</evidence>
<feature type="binding site" evidence="19">
    <location>
        <position position="99"/>
    </location>
    <ligand>
        <name>Zn(2+)</name>
        <dbReference type="ChEBI" id="CHEBI:29105"/>
    </ligand>
</feature>
<keyword evidence="21" id="KW-1185">Reference proteome</keyword>
<dbReference type="InterPro" id="IPR004446">
    <property type="entry name" value="Heptose_bisP_phosphatase"/>
</dbReference>
<reference evidence="20" key="1">
    <citation type="submission" date="2019-05" db="EMBL/GenBank/DDBJ databases">
        <authorList>
            <person name="Hibberd M."/>
        </authorList>
    </citation>
    <scope>NUCLEOTIDE SEQUENCE</scope>
    <source>
        <strain evidence="20">Neisseria_subflava_BgEED23</strain>
    </source>
</reference>
<dbReference type="SUPFAM" id="SSF56784">
    <property type="entry name" value="HAD-like"/>
    <property type="match status" value="1"/>
</dbReference>
<dbReference type="RefSeq" id="WP_003749152.1">
    <property type="nucleotide sequence ID" value="NZ_CABFLZ010000048.1"/>
</dbReference>
<comment type="function">
    <text evidence="13">Converts the D-glycero-beta-D-manno-heptose 1,7-bisphosphate intermediate into D-glycero-beta-D-manno-heptose 1-phosphate by removing the phosphate group at the C-7 position.</text>
</comment>
<evidence type="ECO:0000256" key="15">
    <source>
        <dbReference type="ARBA" id="ARBA00061616"/>
    </source>
</evidence>
<dbReference type="EMBL" id="CABFLZ010000048">
    <property type="protein sequence ID" value="VTY09828.1"/>
    <property type="molecule type" value="Genomic_DNA"/>
</dbReference>
<dbReference type="PANTHER" id="PTHR42891:SF1">
    <property type="entry name" value="D-GLYCERO-BETA-D-MANNO-HEPTOSE-1,7-BISPHOSPHATE 7-PHOSPHATASE"/>
    <property type="match status" value="1"/>
</dbReference>
<evidence type="ECO:0000256" key="2">
    <source>
        <dbReference type="ARBA" id="ARBA00001946"/>
    </source>
</evidence>
<dbReference type="NCBIfam" id="NF006506">
    <property type="entry name" value="PRK08942.1"/>
    <property type="match status" value="1"/>
</dbReference>
<feature type="site" description="Contributes to substrate recognition" evidence="18">
    <location>
        <position position="100"/>
    </location>
</feature>